<dbReference type="Proteomes" id="UP000594364">
    <property type="component" value="Chromosome 5"/>
</dbReference>
<accession>A0A7U3SLZ0</accession>
<keyword evidence="3" id="KW-1185">Reference proteome</keyword>
<gene>
    <name evidence="2" type="ORF">C2857_001727</name>
</gene>
<dbReference type="OrthoDB" id="18412at2759"/>
<feature type="compositionally biased region" description="Basic and acidic residues" evidence="1">
    <location>
        <begin position="1"/>
        <end position="20"/>
    </location>
</feature>
<organism evidence="2 3">
    <name type="scientific">Epichloe festucae (strain Fl1)</name>
    <dbReference type="NCBI Taxonomy" id="877507"/>
    <lineage>
        <taxon>Eukaryota</taxon>
        <taxon>Fungi</taxon>
        <taxon>Dikarya</taxon>
        <taxon>Ascomycota</taxon>
        <taxon>Pezizomycotina</taxon>
        <taxon>Sordariomycetes</taxon>
        <taxon>Hypocreomycetidae</taxon>
        <taxon>Hypocreales</taxon>
        <taxon>Clavicipitaceae</taxon>
        <taxon>Epichloe</taxon>
    </lineage>
</organism>
<evidence type="ECO:0000313" key="3">
    <source>
        <dbReference type="Proteomes" id="UP000594364"/>
    </source>
</evidence>
<feature type="region of interest" description="Disordered" evidence="1">
    <location>
        <begin position="1"/>
        <end position="47"/>
    </location>
</feature>
<name>A0A7U3SLZ0_EPIFF</name>
<evidence type="ECO:0000313" key="2">
    <source>
        <dbReference type="EMBL" id="QPH10421.1"/>
    </source>
</evidence>
<sequence length="172" mass="19375">MLPTLLHKENHPPDEPKPPFEPEMPGPSSNDTTSSHPYDPSNPFRALDTSDKLQHLFRKYPSLAEQLLAIYAATQPPEEAPDKRIPASLMQGVAKKDNWNRDIGIKNGKEALRKARRAEGKAGDAIREYSELILHLINTQDEKGSAATTILREQMAQEDSKLIEQLMAQERR</sequence>
<protein>
    <submittedName>
        <fullName evidence="2">Uncharacterized protein</fullName>
    </submittedName>
</protein>
<dbReference type="AlphaFoldDB" id="A0A7U3SLZ0"/>
<proteinExistence type="predicted"/>
<dbReference type="EMBL" id="CP031389">
    <property type="protein sequence ID" value="QPH10421.1"/>
    <property type="molecule type" value="Genomic_DNA"/>
</dbReference>
<evidence type="ECO:0000256" key="1">
    <source>
        <dbReference type="SAM" id="MobiDB-lite"/>
    </source>
</evidence>
<reference evidence="2 3" key="1">
    <citation type="journal article" date="2018" name="PLoS Genet.">
        <title>Repeat elements organise 3D genome structure and mediate transcription in the filamentous fungus Epichloe festucae.</title>
        <authorList>
            <person name="Winter D.J."/>
            <person name="Ganley A.R.D."/>
            <person name="Young C.A."/>
            <person name="Liachko I."/>
            <person name="Schardl C.L."/>
            <person name="Dupont P.Y."/>
            <person name="Berry D."/>
            <person name="Ram A."/>
            <person name="Scott B."/>
            <person name="Cox M.P."/>
        </authorList>
    </citation>
    <scope>NUCLEOTIDE SEQUENCE [LARGE SCALE GENOMIC DNA]</scope>
    <source>
        <strain evidence="2 3">Fl1</strain>
    </source>
</reference>